<dbReference type="CDD" id="cd18595">
    <property type="entry name" value="ABC_6TM_MRP1_2_3_6_D1_like"/>
    <property type="match status" value="1"/>
</dbReference>
<dbReference type="InterPro" id="IPR003439">
    <property type="entry name" value="ABC_transporter-like_ATP-bd"/>
</dbReference>
<feature type="transmembrane region" description="Helical" evidence="16">
    <location>
        <begin position="351"/>
        <end position="371"/>
    </location>
</feature>
<dbReference type="CDD" id="cd03244">
    <property type="entry name" value="ABCC_MRP_domain2"/>
    <property type="match status" value="1"/>
</dbReference>
<dbReference type="InterPro" id="IPR003593">
    <property type="entry name" value="AAA+_ATPase"/>
</dbReference>
<accession>A0AAV0VTH1</accession>
<protein>
    <recommendedName>
        <fullName evidence="14">ABC-type glutathione-S-conjugate transporter</fullName>
        <ecNumber evidence="14">7.6.2.3</ecNumber>
    </recommendedName>
</protein>
<dbReference type="Gene3D" id="3.40.50.300">
    <property type="entry name" value="P-loop containing nucleotide triphosphate hydrolases"/>
    <property type="match status" value="2"/>
</dbReference>
<feature type="transmembrane region" description="Helical" evidence="16">
    <location>
        <begin position="77"/>
        <end position="97"/>
    </location>
</feature>
<dbReference type="PANTHER" id="PTHR24223:SF443">
    <property type="entry name" value="MULTIDRUG-RESISTANCE LIKE PROTEIN 1, ISOFORM I"/>
    <property type="match status" value="1"/>
</dbReference>
<comment type="subcellular location">
    <subcellularLocation>
        <location evidence="2">Cell membrane</location>
        <topology evidence="2">Multi-pass membrane protein</topology>
    </subcellularLocation>
    <subcellularLocation>
        <location evidence="1">Vacuole membrane</location>
        <topology evidence="1">Multi-pass membrane protein</topology>
    </subcellularLocation>
</comment>
<dbReference type="InterPro" id="IPR011527">
    <property type="entry name" value="ABC1_TM_dom"/>
</dbReference>
<dbReference type="InterPro" id="IPR027417">
    <property type="entry name" value="P-loop_NTPase"/>
</dbReference>
<evidence type="ECO:0000256" key="12">
    <source>
        <dbReference type="ARBA" id="ARBA00022989"/>
    </source>
</evidence>
<evidence type="ECO:0000313" key="20">
    <source>
        <dbReference type="Proteomes" id="UP001160148"/>
    </source>
</evidence>
<dbReference type="PROSITE" id="PS00211">
    <property type="entry name" value="ABC_TRANSPORTER_1"/>
    <property type="match status" value="2"/>
</dbReference>
<feature type="transmembrane region" description="Helical" evidence="16">
    <location>
        <begin position="133"/>
        <end position="150"/>
    </location>
</feature>
<evidence type="ECO:0000256" key="8">
    <source>
        <dbReference type="ARBA" id="ARBA00022737"/>
    </source>
</evidence>
<keyword evidence="20" id="KW-1185">Reference proteome</keyword>
<evidence type="ECO:0000256" key="15">
    <source>
        <dbReference type="ARBA" id="ARBA00047523"/>
    </source>
</evidence>
<dbReference type="InterPro" id="IPR050173">
    <property type="entry name" value="ABC_transporter_C-like"/>
</dbReference>
<feature type="transmembrane region" description="Helical" evidence="16">
    <location>
        <begin position="306"/>
        <end position="331"/>
    </location>
</feature>
<comment type="similarity">
    <text evidence="3">Belongs to the ABC transporter superfamily. ABCC family. Conjugate transporter (TC 3.A.1.208) subfamily.</text>
</comment>
<evidence type="ECO:0000256" key="6">
    <source>
        <dbReference type="ARBA" id="ARBA00022554"/>
    </source>
</evidence>
<dbReference type="GO" id="GO:0015431">
    <property type="term" value="F:ABC-type glutathione S-conjugate transporter activity"/>
    <property type="evidence" value="ECO:0007669"/>
    <property type="project" value="UniProtKB-EC"/>
</dbReference>
<feature type="transmembrane region" description="Helical" evidence="16">
    <location>
        <begin position="109"/>
        <end position="126"/>
    </location>
</feature>
<evidence type="ECO:0000256" key="10">
    <source>
        <dbReference type="ARBA" id="ARBA00022840"/>
    </source>
</evidence>
<keyword evidence="10" id="KW-0067">ATP-binding</keyword>
<feature type="transmembrane region" description="Helical" evidence="16">
    <location>
        <begin position="170"/>
        <end position="190"/>
    </location>
</feature>
<dbReference type="InterPro" id="IPR005292">
    <property type="entry name" value="MRP"/>
</dbReference>
<dbReference type="CDD" id="cd03250">
    <property type="entry name" value="ABCC_MRP_domain1"/>
    <property type="match status" value="1"/>
</dbReference>
<evidence type="ECO:0000259" key="18">
    <source>
        <dbReference type="PROSITE" id="PS50929"/>
    </source>
</evidence>
<dbReference type="Pfam" id="PF00664">
    <property type="entry name" value="ABC_membrane"/>
    <property type="match status" value="2"/>
</dbReference>
<evidence type="ECO:0000256" key="13">
    <source>
        <dbReference type="ARBA" id="ARBA00023136"/>
    </source>
</evidence>
<keyword evidence="12 16" id="KW-1133">Transmembrane helix</keyword>
<name>A0AAV0VTH1_9HEMI</name>
<keyword evidence="11" id="KW-1278">Translocase</keyword>
<comment type="catalytic activity">
    <reaction evidence="15">
        <text>leukotriene C4(in) + ATP + H2O = leukotriene C4(out) + ADP + phosphate + H(+)</text>
        <dbReference type="Rhea" id="RHEA:38963"/>
        <dbReference type="ChEBI" id="CHEBI:15377"/>
        <dbReference type="ChEBI" id="CHEBI:15378"/>
        <dbReference type="ChEBI" id="CHEBI:30616"/>
        <dbReference type="ChEBI" id="CHEBI:43474"/>
        <dbReference type="ChEBI" id="CHEBI:57973"/>
        <dbReference type="ChEBI" id="CHEBI:456216"/>
    </reaction>
    <physiologicalReaction direction="left-to-right" evidence="15">
        <dbReference type="Rhea" id="RHEA:38964"/>
    </physiologicalReaction>
</comment>
<dbReference type="PANTHER" id="PTHR24223">
    <property type="entry name" value="ATP-BINDING CASSETTE SUB-FAMILY C"/>
    <property type="match status" value="1"/>
</dbReference>
<evidence type="ECO:0000256" key="1">
    <source>
        <dbReference type="ARBA" id="ARBA00004128"/>
    </source>
</evidence>
<feature type="transmembrane region" description="Helical" evidence="16">
    <location>
        <begin position="427"/>
        <end position="449"/>
    </location>
</feature>
<dbReference type="Pfam" id="PF00005">
    <property type="entry name" value="ABC_tran"/>
    <property type="match status" value="2"/>
</dbReference>
<keyword evidence="5" id="KW-1003">Cell membrane</keyword>
<dbReference type="Proteomes" id="UP001160148">
    <property type="component" value="Unassembled WGS sequence"/>
</dbReference>
<feature type="transmembrane region" description="Helical" evidence="16">
    <location>
        <begin position="532"/>
        <end position="558"/>
    </location>
</feature>
<dbReference type="FunFam" id="1.20.1560.10:FF:000001">
    <property type="entry name" value="ATP-binding cassette subfamily C member 1"/>
    <property type="match status" value="1"/>
</dbReference>
<dbReference type="NCBIfam" id="TIGR00957">
    <property type="entry name" value="MRP_assoc_pro"/>
    <property type="match status" value="1"/>
</dbReference>
<dbReference type="SMART" id="SM00382">
    <property type="entry name" value="AAA"/>
    <property type="match status" value="2"/>
</dbReference>
<keyword evidence="9" id="KW-0547">Nucleotide-binding</keyword>
<dbReference type="Pfam" id="PF24357">
    <property type="entry name" value="TMD0_ABC"/>
    <property type="match status" value="1"/>
</dbReference>
<evidence type="ECO:0000256" key="11">
    <source>
        <dbReference type="ARBA" id="ARBA00022967"/>
    </source>
</evidence>
<dbReference type="PROSITE" id="PS50929">
    <property type="entry name" value="ABC_TM1F"/>
    <property type="match status" value="2"/>
</dbReference>
<dbReference type="GO" id="GO:0005886">
    <property type="term" value="C:plasma membrane"/>
    <property type="evidence" value="ECO:0007669"/>
    <property type="project" value="UniProtKB-SubCell"/>
</dbReference>
<feature type="transmembrane region" description="Helical" evidence="16">
    <location>
        <begin position="36"/>
        <end position="57"/>
    </location>
</feature>
<feature type="transmembrane region" description="Helical" evidence="16">
    <location>
        <begin position="1069"/>
        <end position="1101"/>
    </location>
</feature>
<dbReference type="InterPro" id="IPR056227">
    <property type="entry name" value="TMD0_ABC"/>
</dbReference>
<evidence type="ECO:0000256" key="9">
    <source>
        <dbReference type="ARBA" id="ARBA00022741"/>
    </source>
</evidence>
<dbReference type="FunFam" id="3.40.50.300:FF:000074">
    <property type="entry name" value="Multidrug resistance-associated protein 5 isoform 1"/>
    <property type="match status" value="1"/>
</dbReference>
<dbReference type="InterPro" id="IPR036640">
    <property type="entry name" value="ABC1_TM_sf"/>
</dbReference>
<dbReference type="FunFam" id="3.40.50.300:FF:000293">
    <property type="entry name" value="ATP binding cassette subfamily C member 1"/>
    <property type="match status" value="1"/>
</dbReference>
<evidence type="ECO:0000259" key="17">
    <source>
        <dbReference type="PROSITE" id="PS50893"/>
    </source>
</evidence>
<dbReference type="GO" id="GO:0005774">
    <property type="term" value="C:vacuolar membrane"/>
    <property type="evidence" value="ECO:0007669"/>
    <property type="project" value="UniProtKB-SubCell"/>
</dbReference>
<dbReference type="PROSITE" id="PS50893">
    <property type="entry name" value="ABC_TRANSPORTER_2"/>
    <property type="match status" value="2"/>
</dbReference>
<dbReference type="CDD" id="cd18603">
    <property type="entry name" value="ABC_6TM_MRP1_2_3_6_D2_like"/>
    <property type="match status" value="1"/>
</dbReference>
<keyword evidence="4" id="KW-0813">Transport</keyword>
<dbReference type="InterPro" id="IPR017871">
    <property type="entry name" value="ABC_transporter-like_CS"/>
</dbReference>
<feature type="transmembrane region" description="Helical" evidence="16">
    <location>
        <begin position="455"/>
        <end position="475"/>
    </location>
</feature>
<organism evidence="19 20">
    <name type="scientific">Macrosiphum euphorbiae</name>
    <name type="common">potato aphid</name>
    <dbReference type="NCBI Taxonomy" id="13131"/>
    <lineage>
        <taxon>Eukaryota</taxon>
        <taxon>Metazoa</taxon>
        <taxon>Ecdysozoa</taxon>
        <taxon>Arthropoda</taxon>
        <taxon>Hexapoda</taxon>
        <taxon>Insecta</taxon>
        <taxon>Pterygota</taxon>
        <taxon>Neoptera</taxon>
        <taxon>Paraneoptera</taxon>
        <taxon>Hemiptera</taxon>
        <taxon>Sternorrhyncha</taxon>
        <taxon>Aphidomorpha</taxon>
        <taxon>Aphidoidea</taxon>
        <taxon>Aphididae</taxon>
        <taxon>Macrosiphini</taxon>
        <taxon>Macrosiphum</taxon>
    </lineage>
</organism>
<evidence type="ECO:0000256" key="4">
    <source>
        <dbReference type="ARBA" id="ARBA00022448"/>
    </source>
</evidence>
<dbReference type="GO" id="GO:0005524">
    <property type="term" value="F:ATP binding"/>
    <property type="evidence" value="ECO:0007669"/>
    <property type="project" value="UniProtKB-KW"/>
</dbReference>
<dbReference type="EMBL" id="CARXXK010000001">
    <property type="protein sequence ID" value="CAI6345016.1"/>
    <property type="molecule type" value="Genomic_DNA"/>
</dbReference>
<gene>
    <name evidence="19" type="ORF">MEUPH1_LOCUS2078</name>
</gene>
<feature type="transmembrane region" description="Helical" evidence="16">
    <location>
        <begin position="941"/>
        <end position="968"/>
    </location>
</feature>
<proteinExistence type="inferred from homology"/>
<keyword evidence="6" id="KW-0926">Vacuole</keyword>
<feature type="domain" description="ABC transporter" evidence="17">
    <location>
        <begin position="630"/>
        <end position="855"/>
    </location>
</feature>
<feature type="domain" description="ABC transporter" evidence="17">
    <location>
        <begin position="1265"/>
        <end position="1499"/>
    </location>
</feature>
<dbReference type="SUPFAM" id="SSF52540">
    <property type="entry name" value="P-loop containing nucleoside triphosphate hydrolases"/>
    <property type="match status" value="2"/>
</dbReference>
<keyword evidence="13 16" id="KW-0472">Membrane</keyword>
<evidence type="ECO:0000256" key="16">
    <source>
        <dbReference type="SAM" id="Phobius"/>
    </source>
</evidence>
<feature type="domain" description="ABC transmembrane type-1" evidence="18">
    <location>
        <begin position="316"/>
        <end position="598"/>
    </location>
</feature>
<evidence type="ECO:0000256" key="5">
    <source>
        <dbReference type="ARBA" id="ARBA00022475"/>
    </source>
</evidence>
<sequence>MELSGMDKFCGSTFWDWNLSWNTTDPDVTPCFEKTLLVWVPCLFLWVFSPLEIYYLVNSKYKDIPWNRLNMTKVAGISILCIISIFDIVYAIIRYLSGMDVFSVDIYTPLVKLITFGFVTILIFANRARGLRSSGLIFLFWLSLAFFGMVQYRSELRLAFYDGPIHNYPFISYMVYYPIILIEFVLSFFADAEPRKSDYEPLQVPCPEMKTSFQSKVLFSWFDSFAWSGYKRPIEFKDLWDMNYDDSSQEVVSIFDKHWESSLIKAKLKVSKNVASVENKPDVSIIELSPSKYTLKNQLKVSILPVLCKSFGSTFLFGSFLRLIVDCLIFVSPQVLKYLISFVGNSTEPLWRGYFYIFLLMMTAMLQTLTFTQHFHRMYLVGMRVRTALTLAIYRKVLRISNMARKSFTTGEIVNLMAVDAHRFIDLIPLLNFIWSAPLQICLAVYFLWQLLGPSVLAGIFVMILLIPINGAVANKSMKLQVKQMTNRDQRLKLMNEILSGIKVLKLYAWEPCFEQKVLDIRGKEINVLRSAVYFNAATSFIWTCAPLLVSLLTYAVYVLSDDNHILDAETAFVSLSLFYLLRYPLSLLPRLVSNIVETSVSVKRINKFMNAEELDPDSVTHDFDEKDPLVIENGVFTWIDPTDAPTLSNINLRVSSGQLVAVVGTVGSGKSSLISAFLGEMEKVSGRVNTKGTIAYVPQQAWIQNTSLKNNILFGETFVDRVYKNVTDACGLKSDFQMLPAGDDTEIGEKGINLSGGQKQRVSLARAVYKESDIYFLDDPLSAVDSHVGKHIFKHVIGPRGLLRKKTRILVTHSITYLREVDLIVVMKDGQVSESGTYKELIDTRGDFADFLLLHMQEQNEHKVNEIEDAPADLKDNYVIQQSEKNSNSSMQKQLYIDSNNQIPRPMMEQKAKLIELEEAETGYVKWDIYIQYIKSSGTIFCITSVLLTFLYQGFHILSSIWLSIWSNDDSSLSRKTENDSKRIMHLTVYGLLGFGQIFSSIASSITFSLGTLLAADKLYKFINARIFKNPLSLFDTTPVGRILNRLSKDIDTIDNVLPLLIKLRIQVMVSVIATLIVISYSTPIFIAIIIPIALIYYIIQRFFVATSSQLKRLESISRSPIYSHFSETITGATSIRAYGAQSKFTLQSEQIVDFNQSCYYPKIVADRWIALRVETIGNFIIFFTSVFSVLGRDTLSPGIVGLSVSYALQITQLLNLLIRVTSDFETNIVAVERIKEYAETPQEAPWEVPSTQPPKEWPTSGEIQFKNLKVRYRESLDLVLKGLDFLVEGGQKVGIVGRTGAGKSSLTLSLFRIVEAAEGSILIDGIDISKIGLHTLRNCLTIIPQDPVLFSGTLRMNLDPTNSNTDAQLWSVLTLVHLKAYVVRLASGLDYEVSEGGENLSVGQRQLVCLARALLKKTKILVLDEATASIDLETDNLIQTTIRTEFKDCTVLTIAHRLNTIMDSDKVIVLDNGFMIEYDSPANLLQHKSSIFHSMAKDAGLVP</sequence>
<comment type="caution">
    <text evidence="19">The sequence shown here is derived from an EMBL/GenBank/DDBJ whole genome shotgun (WGS) entry which is preliminary data.</text>
</comment>
<keyword evidence="7 16" id="KW-0812">Transmembrane</keyword>
<feature type="domain" description="ABC transmembrane type-1" evidence="18">
    <location>
        <begin position="944"/>
        <end position="1228"/>
    </location>
</feature>
<evidence type="ECO:0000256" key="7">
    <source>
        <dbReference type="ARBA" id="ARBA00022692"/>
    </source>
</evidence>
<evidence type="ECO:0000313" key="19">
    <source>
        <dbReference type="EMBL" id="CAI6345016.1"/>
    </source>
</evidence>
<dbReference type="GO" id="GO:0016887">
    <property type="term" value="F:ATP hydrolysis activity"/>
    <property type="evidence" value="ECO:0007669"/>
    <property type="project" value="InterPro"/>
</dbReference>
<dbReference type="Gene3D" id="1.20.1560.10">
    <property type="entry name" value="ABC transporter type 1, transmembrane domain"/>
    <property type="match status" value="2"/>
</dbReference>
<evidence type="ECO:0000256" key="3">
    <source>
        <dbReference type="ARBA" id="ARBA00009726"/>
    </source>
</evidence>
<evidence type="ECO:0000256" key="14">
    <source>
        <dbReference type="ARBA" id="ARBA00024220"/>
    </source>
</evidence>
<dbReference type="GO" id="GO:0000323">
    <property type="term" value="C:lytic vacuole"/>
    <property type="evidence" value="ECO:0007669"/>
    <property type="project" value="UniProtKB-ARBA"/>
</dbReference>
<dbReference type="SUPFAM" id="SSF90123">
    <property type="entry name" value="ABC transporter transmembrane region"/>
    <property type="match status" value="2"/>
</dbReference>
<feature type="transmembrane region" description="Helical" evidence="16">
    <location>
        <begin position="988"/>
        <end position="1017"/>
    </location>
</feature>
<dbReference type="EC" id="7.6.2.3" evidence="14"/>
<keyword evidence="8" id="KW-0677">Repeat</keyword>
<reference evidence="19 20" key="1">
    <citation type="submission" date="2023-01" db="EMBL/GenBank/DDBJ databases">
        <authorList>
            <person name="Whitehead M."/>
        </authorList>
    </citation>
    <scope>NUCLEOTIDE SEQUENCE [LARGE SCALE GENOMIC DNA]</scope>
</reference>
<evidence type="ECO:0000256" key="2">
    <source>
        <dbReference type="ARBA" id="ARBA00004651"/>
    </source>
</evidence>
<dbReference type="FunFam" id="1.20.1560.10:FF:000020">
    <property type="entry name" value="ABC metal ion transporter"/>
    <property type="match status" value="1"/>
</dbReference>